<evidence type="ECO:0000256" key="1">
    <source>
        <dbReference type="SAM" id="MobiDB-lite"/>
    </source>
</evidence>
<name>F8AVJ9_9ACTN</name>
<evidence type="ECO:0000313" key="3">
    <source>
        <dbReference type="EMBL" id="AEH11313.1"/>
    </source>
</evidence>
<dbReference type="Pfam" id="PF03551">
    <property type="entry name" value="PadR"/>
    <property type="match status" value="1"/>
</dbReference>
<feature type="compositionally biased region" description="Polar residues" evidence="1">
    <location>
        <begin position="300"/>
        <end position="315"/>
    </location>
</feature>
<dbReference type="InterPro" id="IPR036390">
    <property type="entry name" value="WH_DNA-bd_sf"/>
</dbReference>
<feature type="compositionally biased region" description="Low complexity" evidence="1">
    <location>
        <begin position="221"/>
        <end position="247"/>
    </location>
</feature>
<feature type="domain" description="Transcription regulator PadR N-terminal" evidence="2">
    <location>
        <begin position="6"/>
        <end position="80"/>
    </location>
</feature>
<dbReference type="AlphaFoldDB" id="F8AVJ9"/>
<dbReference type="SUPFAM" id="SSF46785">
    <property type="entry name" value="Winged helix' DNA-binding domain"/>
    <property type="match status" value="1"/>
</dbReference>
<proteinExistence type="predicted"/>
<accession>F8AVJ9</accession>
<keyword evidence="4" id="KW-1185">Reference proteome</keyword>
<dbReference type="EMBL" id="CP002801">
    <property type="protein sequence ID" value="AEH11313.1"/>
    <property type="molecule type" value="Genomic_DNA"/>
</dbReference>
<dbReference type="PANTHER" id="PTHR43252">
    <property type="entry name" value="TRANSCRIPTIONAL REGULATOR YQJI"/>
    <property type="match status" value="1"/>
</dbReference>
<dbReference type="Gene3D" id="1.10.10.10">
    <property type="entry name" value="Winged helix-like DNA-binding domain superfamily/Winged helix DNA-binding domain"/>
    <property type="match status" value="1"/>
</dbReference>
<evidence type="ECO:0000259" key="2">
    <source>
        <dbReference type="Pfam" id="PF03551"/>
    </source>
</evidence>
<dbReference type="eggNOG" id="COG1695">
    <property type="taxonomic scope" value="Bacteria"/>
</dbReference>
<sequence length="322" mass="36130">MLALAVLGLLNERPMHPYEMSTTMRERHKEDSIKLTYGSLYTVVDALAHNGYITARETVRDGRRPERTVYEITPAGRTELYDWMSELVSTPTKEYLRFEAALSMLAVLTPEDTIRLLTERRNRLLLQIEHSHAGEALAVRKGLPRLFTLETEYFSALTEAELRYVNELISEITNRTLDGIHIWDAIHTRGETDPDRIREAVIKALEGQRRRDRTPCAPDIPAGTGTSTETGAPAEAETPAETKAPAGSRTHPVSGTPTEPVPLAESGIPLGSAEPVQELRQQAWEPVRKIWEIREPVRQAQRNSPDSGTTSCSDQTARRKEE</sequence>
<dbReference type="InterPro" id="IPR005149">
    <property type="entry name" value="Tscrpt_reg_PadR_N"/>
</dbReference>
<organism evidence="3 4">
    <name type="scientific">Candidatus Protofrankia datiscae</name>
    <dbReference type="NCBI Taxonomy" id="2716812"/>
    <lineage>
        <taxon>Bacteria</taxon>
        <taxon>Bacillati</taxon>
        <taxon>Actinomycetota</taxon>
        <taxon>Actinomycetes</taxon>
        <taxon>Frankiales</taxon>
        <taxon>Frankiaceae</taxon>
        <taxon>Protofrankia</taxon>
    </lineage>
</organism>
<dbReference type="STRING" id="656024.FsymDg_4040"/>
<evidence type="ECO:0000313" key="4">
    <source>
        <dbReference type="Proteomes" id="UP000001549"/>
    </source>
</evidence>
<feature type="region of interest" description="Disordered" evidence="1">
    <location>
        <begin position="204"/>
        <end position="275"/>
    </location>
</feature>
<dbReference type="Proteomes" id="UP000001549">
    <property type="component" value="Chromosome"/>
</dbReference>
<dbReference type="InterPro" id="IPR036388">
    <property type="entry name" value="WH-like_DNA-bd_sf"/>
</dbReference>
<dbReference type="KEGG" id="fsy:FsymDg_4040"/>
<reference evidence="3 4" key="1">
    <citation type="submission" date="2011-05" db="EMBL/GenBank/DDBJ databases">
        <title>Complete sequence of chromosome of Frankia symbiont of Datisca glomerata.</title>
        <authorList>
            <consortium name="US DOE Joint Genome Institute"/>
            <person name="Lucas S."/>
            <person name="Han J."/>
            <person name="Lapidus A."/>
            <person name="Cheng J.-F."/>
            <person name="Goodwin L."/>
            <person name="Pitluck S."/>
            <person name="Peters L."/>
            <person name="Mikhailova N."/>
            <person name="Chertkov O."/>
            <person name="Teshima H."/>
            <person name="Han C."/>
            <person name="Tapia R."/>
            <person name="Land M."/>
            <person name="Hauser L."/>
            <person name="Kyrpides N."/>
            <person name="Ivanova N."/>
            <person name="Pagani I."/>
            <person name="Berry A."/>
            <person name="Pawlowski K."/>
            <person name="Persson T."/>
            <person name="Vanden Heuvel B."/>
            <person name="Benson D."/>
            <person name="Woyke T."/>
        </authorList>
    </citation>
    <scope>NUCLEOTIDE SEQUENCE [LARGE SCALE GENOMIC DNA]</scope>
    <source>
        <strain evidence="4">4085684</strain>
    </source>
</reference>
<dbReference type="PANTHER" id="PTHR43252:SF2">
    <property type="entry name" value="TRANSCRIPTION REGULATOR, PADR-LIKE FAMILY"/>
    <property type="match status" value="1"/>
</dbReference>
<dbReference type="HOGENOM" id="CLU_862642_0_0_11"/>
<dbReference type="RefSeq" id="WP_013875188.1">
    <property type="nucleotide sequence ID" value="NC_015656.1"/>
</dbReference>
<gene>
    <name evidence="3" type="ordered locus">FsymDg_4040</name>
</gene>
<protein>
    <submittedName>
        <fullName evidence="3">Transcriptional regulator, PadR-like family</fullName>
    </submittedName>
</protein>
<feature type="region of interest" description="Disordered" evidence="1">
    <location>
        <begin position="295"/>
        <end position="322"/>
    </location>
</feature>